<dbReference type="Pfam" id="PF12833">
    <property type="entry name" value="HTH_18"/>
    <property type="match status" value="1"/>
</dbReference>
<dbReference type="InterPro" id="IPR018060">
    <property type="entry name" value="HTH_AraC"/>
</dbReference>
<feature type="compositionally biased region" description="Basic and acidic residues" evidence="4">
    <location>
        <begin position="22"/>
        <end position="31"/>
    </location>
</feature>
<dbReference type="PANTHER" id="PTHR46796">
    <property type="entry name" value="HTH-TYPE TRANSCRIPTIONAL ACTIVATOR RHAS-RELATED"/>
    <property type="match status" value="1"/>
</dbReference>
<protein>
    <submittedName>
        <fullName evidence="6">AraC family transcriptional regulator</fullName>
    </submittedName>
</protein>
<evidence type="ECO:0000313" key="6">
    <source>
        <dbReference type="EMBL" id="OWJ62675.1"/>
    </source>
</evidence>
<dbReference type="RefSeq" id="WP_088155984.1">
    <property type="nucleotide sequence ID" value="NZ_NHON01000094.1"/>
</dbReference>
<dbReference type="Proteomes" id="UP000196655">
    <property type="component" value="Unassembled WGS sequence"/>
</dbReference>
<evidence type="ECO:0000256" key="3">
    <source>
        <dbReference type="ARBA" id="ARBA00023163"/>
    </source>
</evidence>
<sequence>MPSLPASRPFDGSPGSWPRPDPLPRRKAEGRRNGYNLLDVIPQPAGPRIATPRGGAFHSIRPPGSQTFLAQDHCVGIMLAPAPRFRATLGSDRPQIYDAPTGAIAIAPANVDSTLVWPTSRENAIIAITPESLQELAALEFDAADVELQPPPFGAIDPWALRIAQMLKAELNQREVPNELYVDSLITIFAIHMLRHYSGVRTPPPTVQGGLSRHSAGRVQDFLADNFSRKLSVAELAAIAGLPPRRFIQAFTRTFGEPPHRHIVGLRLSFAEKLLVQGELTIAEVAYLSGFSSQSYLTTAMRTVRQTTPRAIRGGR</sequence>
<dbReference type="PANTHER" id="PTHR46796:SF6">
    <property type="entry name" value="ARAC SUBFAMILY"/>
    <property type="match status" value="1"/>
</dbReference>
<dbReference type="SUPFAM" id="SSF46689">
    <property type="entry name" value="Homeodomain-like"/>
    <property type="match status" value="2"/>
</dbReference>
<accession>A0A211ZBQ9</accession>
<keyword evidence="7" id="KW-1185">Reference proteome</keyword>
<dbReference type="OrthoDB" id="9806208at2"/>
<dbReference type="Gene3D" id="1.10.10.60">
    <property type="entry name" value="Homeodomain-like"/>
    <property type="match status" value="1"/>
</dbReference>
<dbReference type="InterPro" id="IPR009057">
    <property type="entry name" value="Homeodomain-like_sf"/>
</dbReference>
<dbReference type="EMBL" id="NHON01000094">
    <property type="protein sequence ID" value="OWJ62675.1"/>
    <property type="molecule type" value="Genomic_DNA"/>
</dbReference>
<feature type="domain" description="HTH araC/xylS-type" evidence="5">
    <location>
        <begin position="217"/>
        <end position="315"/>
    </location>
</feature>
<proteinExistence type="predicted"/>
<comment type="caution">
    <text evidence="6">The sequence shown here is derived from an EMBL/GenBank/DDBJ whole genome shotgun (WGS) entry which is preliminary data.</text>
</comment>
<reference evidence="7" key="1">
    <citation type="submission" date="2017-05" db="EMBL/GenBank/DDBJ databases">
        <authorList>
            <person name="Macchi M."/>
            <person name="Festa S."/>
            <person name="Coppotelli B.M."/>
            <person name="Morelli I.S."/>
        </authorList>
    </citation>
    <scope>NUCLEOTIDE SEQUENCE [LARGE SCALE GENOMIC DNA]</scope>
    <source>
        <strain evidence="7">I</strain>
    </source>
</reference>
<evidence type="ECO:0000256" key="2">
    <source>
        <dbReference type="ARBA" id="ARBA00023125"/>
    </source>
</evidence>
<dbReference type="PROSITE" id="PS01124">
    <property type="entry name" value="HTH_ARAC_FAMILY_2"/>
    <property type="match status" value="1"/>
</dbReference>
<name>A0A211ZBQ9_9PROT</name>
<evidence type="ECO:0000256" key="1">
    <source>
        <dbReference type="ARBA" id="ARBA00023015"/>
    </source>
</evidence>
<gene>
    <name evidence="6" type="ORF">BWR60_30105</name>
</gene>
<dbReference type="InterPro" id="IPR050204">
    <property type="entry name" value="AraC_XylS_family_regulators"/>
</dbReference>
<evidence type="ECO:0000313" key="7">
    <source>
        <dbReference type="Proteomes" id="UP000196655"/>
    </source>
</evidence>
<keyword evidence="2" id="KW-0238">DNA-binding</keyword>
<keyword evidence="1" id="KW-0805">Transcription regulation</keyword>
<evidence type="ECO:0000259" key="5">
    <source>
        <dbReference type="PROSITE" id="PS01124"/>
    </source>
</evidence>
<dbReference type="AlphaFoldDB" id="A0A211ZBQ9"/>
<evidence type="ECO:0000256" key="4">
    <source>
        <dbReference type="SAM" id="MobiDB-lite"/>
    </source>
</evidence>
<feature type="region of interest" description="Disordered" evidence="4">
    <location>
        <begin position="1"/>
        <end position="31"/>
    </location>
</feature>
<organism evidence="6 7">
    <name type="scientific">Inquilinus limosus</name>
    <dbReference type="NCBI Taxonomy" id="171674"/>
    <lineage>
        <taxon>Bacteria</taxon>
        <taxon>Pseudomonadati</taxon>
        <taxon>Pseudomonadota</taxon>
        <taxon>Alphaproteobacteria</taxon>
        <taxon>Rhodospirillales</taxon>
        <taxon>Rhodospirillaceae</taxon>
        <taxon>Inquilinus</taxon>
    </lineage>
</organism>
<keyword evidence="3" id="KW-0804">Transcription</keyword>
<dbReference type="GO" id="GO:0003700">
    <property type="term" value="F:DNA-binding transcription factor activity"/>
    <property type="evidence" value="ECO:0007669"/>
    <property type="project" value="InterPro"/>
</dbReference>
<dbReference type="GO" id="GO:0043565">
    <property type="term" value="F:sequence-specific DNA binding"/>
    <property type="evidence" value="ECO:0007669"/>
    <property type="project" value="InterPro"/>
</dbReference>
<dbReference type="SMART" id="SM00342">
    <property type="entry name" value="HTH_ARAC"/>
    <property type="match status" value="1"/>
</dbReference>